<reference evidence="1 2" key="1">
    <citation type="submission" date="2018-05" db="EMBL/GenBank/DDBJ databases">
        <title>Evolution of GPA BGCs.</title>
        <authorList>
            <person name="Waglechner N."/>
            <person name="Wright G.D."/>
        </authorList>
    </citation>
    <scope>NUCLEOTIDE SEQUENCE [LARGE SCALE GENOMIC DNA]</scope>
    <source>
        <strain evidence="1 2">A82846</strain>
    </source>
</reference>
<name>A0A428YNI8_KIBAR</name>
<sequence length="110" mass="12281">MTLSAAQPFPTEPPGTTPRAIRAALLPEEAADFDRDYRAALRTAAETLSLDELHATLTHWHRVARMTQADPDAHRRMLQRAEERLRTGEEPADAVSADEVKALIRERLGL</sequence>
<dbReference type="AlphaFoldDB" id="A0A428YNI8"/>
<dbReference type="Pfam" id="PF19760">
    <property type="entry name" value="DUF6247"/>
    <property type="match status" value="1"/>
</dbReference>
<organism evidence="1 2">
    <name type="scientific">Kibdelosporangium aridum</name>
    <dbReference type="NCBI Taxonomy" id="2030"/>
    <lineage>
        <taxon>Bacteria</taxon>
        <taxon>Bacillati</taxon>
        <taxon>Actinomycetota</taxon>
        <taxon>Actinomycetes</taxon>
        <taxon>Pseudonocardiales</taxon>
        <taxon>Pseudonocardiaceae</taxon>
        <taxon>Kibdelosporangium</taxon>
    </lineage>
</organism>
<evidence type="ECO:0000313" key="2">
    <source>
        <dbReference type="Proteomes" id="UP000287547"/>
    </source>
</evidence>
<proteinExistence type="predicted"/>
<gene>
    <name evidence="1" type="ORF">DMH04_45725</name>
</gene>
<dbReference type="OrthoDB" id="3533046at2"/>
<dbReference type="EMBL" id="QHKI01000069">
    <property type="protein sequence ID" value="RSM69847.1"/>
    <property type="molecule type" value="Genomic_DNA"/>
</dbReference>
<dbReference type="Proteomes" id="UP000287547">
    <property type="component" value="Unassembled WGS sequence"/>
</dbReference>
<accession>A0A428YNI8</accession>
<evidence type="ECO:0000313" key="1">
    <source>
        <dbReference type="EMBL" id="RSM69847.1"/>
    </source>
</evidence>
<protein>
    <submittedName>
        <fullName evidence="1">Uncharacterized protein</fullName>
    </submittedName>
</protein>
<dbReference type="InterPro" id="IPR046214">
    <property type="entry name" value="DUF6247"/>
</dbReference>
<comment type="caution">
    <text evidence="1">The sequence shown here is derived from an EMBL/GenBank/DDBJ whole genome shotgun (WGS) entry which is preliminary data.</text>
</comment>
<dbReference type="RefSeq" id="WP_037270031.1">
    <property type="nucleotide sequence ID" value="NZ_QHKI01000069.1"/>
</dbReference>